<comment type="caution">
    <text evidence="1">The sequence shown here is derived from an EMBL/GenBank/DDBJ whole genome shotgun (WGS) entry which is preliminary data.</text>
</comment>
<sequence>MRPRSASLDHVTEDTPLILRRFPTIDFDTRGTSWLKEESIRKDKVGDAWHNLTTGFDTGVLHYPVISLIPSIIIILVMWNIKPLDGLTSTSMHALSVFSGFVFALLFSQYEVSALVAFALAILAISKNFICTASGGKRIDCHLCGTDGYACDGYKSAFHVAVSGLSSDIVWLVFCAFHIGKAVEVSGFGKRIALHLISLMGKTPLGLGMSFCLAEFVLAPFIPSNSARGGGVVAPIVTSVIEVINSNGAGSDSTNAFLILVAAQANLISSSLFLTGQAPNPLVSEKAMHVFNIHFGFMGWLTGNFLPGFSTLLIMPVFLFYLLKPKSYDGTALLNVINDQLDDIGPLSWREWKLVIVLLSCLTFWSTESHTGLNNALIAFMGLVIMLLTDVITWEEVSKNTKAWDTLFWLGGFIVIAEQLSLLNVTDWIGQKISSVLIMYSFSPIGGAVTLGILYFFSMYMFSSSTGHIVALVGPFFEAGDALKCPPRLLIPLIAYFGSLCCCLTSYSTGALAIYFGQGHVSRSRWFLLGIYLGFLYITIYLTLGMGWWKLLGWW</sequence>
<keyword evidence="2" id="KW-1185">Reference proteome</keyword>
<name>A0ACC2ULF7_9FUNG</name>
<reference evidence="1" key="1">
    <citation type="submission" date="2022-04" db="EMBL/GenBank/DDBJ databases">
        <title>Genome of the entomopathogenic fungus Entomophthora muscae.</title>
        <authorList>
            <person name="Elya C."/>
            <person name="Lovett B.R."/>
            <person name="Lee E."/>
            <person name="Macias A.M."/>
            <person name="Hajek A.E."/>
            <person name="De Bivort B.L."/>
            <person name="Kasson M.T."/>
            <person name="De Fine Licht H.H."/>
            <person name="Stajich J.E."/>
        </authorList>
    </citation>
    <scope>NUCLEOTIDE SEQUENCE</scope>
    <source>
        <strain evidence="1">Berkeley</strain>
    </source>
</reference>
<proteinExistence type="predicted"/>
<accession>A0ACC2ULF7</accession>
<dbReference type="EMBL" id="QTSX02000288">
    <property type="protein sequence ID" value="KAJ9087311.1"/>
    <property type="molecule type" value="Genomic_DNA"/>
</dbReference>
<organism evidence="1 2">
    <name type="scientific">Entomophthora muscae</name>
    <dbReference type="NCBI Taxonomy" id="34485"/>
    <lineage>
        <taxon>Eukaryota</taxon>
        <taxon>Fungi</taxon>
        <taxon>Fungi incertae sedis</taxon>
        <taxon>Zoopagomycota</taxon>
        <taxon>Entomophthoromycotina</taxon>
        <taxon>Entomophthoromycetes</taxon>
        <taxon>Entomophthorales</taxon>
        <taxon>Entomophthoraceae</taxon>
        <taxon>Entomophthora</taxon>
    </lineage>
</organism>
<gene>
    <name evidence="1" type="ORF">DSO57_1034515</name>
</gene>
<protein>
    <submittedName>
        <fullName evidence="1">Uncharacterized protein</fullName>
    </submittedName>
</protein>
<evidence type="ECO:0000313" key="2">
    <source>
        <dbReference type="Proteomes" id="UP001165960"/>
    </source>
</evidence>
<dbReference type="Proteomes" id="UP001165960">
    <property type="component" value="Unassembled WGS sequence"/>
</dbReference>
<evidence type="ECO:0000313" key="1">
    <source>
        <dbReference type="EMBL" id="KAJ9087311.1"/>
    </source>
</evidence>